<organism evidence="2 3">
    <name type="scientific">Fischerella muscicola CCMEE 5323</name>
    <dbReference type="NCBI Taxonomy" id="2019572"/>
    <lineage>
        <taxon>Bacteria</taxon>
        <taxon>Bacillati</taxon>
        <taxon>Cyanobacteriota</taxon>
        <taxon>Cyanophyceae</taxon>
        <taxon>Nostocales</taxon>
        <taxon>Hapalosiphonaceae</taxon>
        <taxon>Fischerella</taxon>
    </lineage>
</organism>
<gene>
    <name evidence="2" type="ORF">CEN44_04265</name>
</gene>
<dbReference type="RefSeq" id="WP_016865258.1">
    <property type="nucleotide sequence ID" value="NZ_CAWNVR010000042.1"/>
</dbReference>
<keyword evidence="1" id="KW-0472">Membrane</keyword>
<keyword evidence="1" id="KW-1133">Transmembrane helix</keyword>
<name>A0A2N6K7C5_FISMU</name>
<evidence type="ECO:0000313" key="3">
    <source>
        <dbReference type="Proteomes" id="UP000235036"/>
    </source>
</evidence>
<evidence type="ECO:0000256" key="1">
    <source>
        <dbReference type="SAM" id="Phobius"/>
    </source>
</evidence>
<dbReference type="Proteomes" id="UP000235036">
    <property type="component" value="Unassembled WGS sequence"/>
</dbReference>
<sequence length="92" mass="10165">MKTFAALLTIIVLVFWIMAVALLSVQNATPVSLQFLGFRSIQLPVGLLLALCASVGMIGMALLQPLWRLTGSEQSYSPRQDDAEFFVDEEDF</sequence>
<protein>
    <submittedName>
        <fullName evidence="2">DUF1049 domain-containing protein</fullName>
    </submittedName>
</protein>
<keyword evidence="1" id="KW-0812">Transmembrane</keyword>
<proteinExistence type="predicted"/>
<evidence type="ECO:0000313" key="2">
    <source>
        <dbReference type="EMBL" id="PLZ93073.1"/>
    </source>
</evidence>
<dbReference type="EMBL" id="NRQW01000086">
    <property type="protein sequence ID" value="PLZ93073.1"/>
    <property type="molecule type" value="Genomic_DNA"/>
</dbReference>
<reference evidence="2 3" key="1">
    <citation type="submission" date="2017-08" db="EMBL/GenBank/DDBJ databases">
        <title>Genomes of Fischerella (Mastigocladus) sp. strains.</title>
        <authorList>
            <person name="Miller S.R."/>
        </authorList>
    </citation>
    <scope>NUCLEOTIDE SEQUENCE [LARGE SCALE GENOMIC DNA]</scope>
    <source>
        <strain evidence="2 3">CCMEE 5323</strain>
    </source>
</reference>
<keyword evidence="3" id="KW-1185">Reference proteome</keyword>
<comment type="caution">
    <text evidence="2">The sequence shown here is derived from an EMBL/GenBank/DDBJ whole genome shotgun (WGS) entry which is preliminary data.</text>
</comment>
<feature type="transmembrane region" description="Helical" evidence="1">
    <location>
        <begin position="43"/>
        <end position="63"/>
    </location>
</feature>
<dbReference type="AlphaFoldDB" id="A0A2N6K7C5"/>
<accession>A0A2N6K7C5</accession>